<keyword evidence="2 5" id="KW-0560">Oxidoreductase</keyword>
<evidence type="ECO:0000256" key="3">
    <source>
        <dbReference type="ARBA" id="ARBA00023027"/>
    </source>
</evidence>
<evidence type="ECO:0000256" key="5">
    <source>
        <dbReference type="RuleBase" id="RU003345"/>
    </source>
</evidence>
<dbReference type="PATRIC" id="fig|1156913.3.peg.5471"/>
<reference evidence="8 9" key="1">
    <citation type="journal article" date="2013" name="BMC Genomics">
        <title>ContigScape: a Cytoscape plugin facilitating microbial genome gap closing.</title>
        <authorList>
            <person name="Tang B."/>
            <person name="Wang Q."/>
            <person name="Yang M."/>
            <person name="Xie F."/>
            <person name="Zhu Y."/>
            <person name="Zhuo Y."/>
            <person name="Wang S."/>
            <person name="Gao H."/>
            <person name="Ding X."/>
            <person name="Zhang L."/>
            <person name="Zhao G."/>
            <person name="Zheng H."/>
        </authorList>
    </citation>
    <scope>NUCLEOTIDE SEQUENCE [LARGE SCALE GENOMIC DNA]</scope>
    <source>
        <strain evidence="8 9">HCCB10007</strain>
    </source>
</reference>
<dbReference type="SUPFAM" id="SSF51182">
    <property type="entry name" value="RmlC-like cupins"/>
    <property type="match status" value="1"/>
</dbReference>
<evidence type="ECO:0000313" key="8">
    <source>
        <dbReference type="EMBL" id="AGM07958.1"/>
    </source>
</evidence>
<dbReference type="InterPro" id="IPR029510">
    <property type="entry name" value="Ald_DH_CS_GLU"/>
</dbReference>
<comment type="similarity">
    <text evidence="1 5">Belongs to the aldehyde dehydrogenase family.</text>
</comment>
<dbReference type="InterPro" id="IPR016162">
    <property type="entry name" value="Ald_DH_N"/>
</dbReference>
<feature type="compositionally biased region" description="Low complexity" evidence="6">
    <location>
        <begin position="318"/>
        <end position="330"/>
    </location>
</feature>
<keyword evidence="9" id="KW-1185">Reference proteome</keyword>
<dbReference type="RefSeq" id="WP_016335698.1">
    <property type="nucleotide sequence ID" value="NC_021252.1"/>
</dbReference>
<accession>R4TC09</accession>
<dbReference type="Pfam" id="PF00171">
    <property type="entry name" value="Aldedh"/>
    <property type="match status" value="1"/>
</dbReference>
<dbReference type="GO" id="GO:0016620">
    <property type="term" value="F:oxidoreductase activity, acting on the aldehyde or oxo group of donors, NAD or NADP as acceptor"/>
    <property type="evidence" value="ECO:0007669"/>
    <property type="project" value="InterPro"/>
</dbReference>
<organism evidence="8 9">
    <name type="scientific">Amycolatopsis keratiniphila</name>
    <dbReference type="NCBI Taxonomy" id="129921"/>
    <lineage>
        <taxon>Bacteria</taxon>
        <taxon>Bacillati</taxon>
        <taxon>Actinomycetota</taxon>
        <taxon>Actinomycetes</taxon>
        <taxon>Pseudonocardiales</taxon>
        <taxon>Pseudonocardiaceae</taxon>
        <taxon>Amycolatopsis</taxon>
        <taxon>Amycolatopsis japonica group</taxon>
    </lineage>
</organism>
<gene>
    <name evidence="8" type="ORF">AORI_5375</name>
</gene>
<dbReference type="KEGG" id="aoi:AORI_5375"/>
<dbReference type="SUPFAM" id="SSF53720">
    <property type="entry name" value="ALDH-like"/>
    <property type="match status" value="1"/>
</dbReference>
<dbReference type="Proteomes" id="UP000013968">
    <property type="component" value="Chromosome"/>
</dbReference>
<dbReference type="InterPro" id="IPR011051">
    <property type="entry name" value="RmlC_Cupin_sf"/>
</dbReference>
<dbReference type="FunFam" id="3.40.309.10:FF:000009">
    <property type="entry name" value="Aldehyde dehydrogenase A"/>
    <property type="match status" value="1"/>
</dbReference>
<dbReference type="InterPro" id="IPR016163">
    <property type="entry name" value="Ald_DH_C"/>
</dbReference>
<dbReference type="PANTHER" id="PTHR42986:SF1">
    <property type="entry name" value="BENZALDEHYDE DEHYDROGENASE YFMT"/>
    <property type="match status" value="1"/>
</dbReference>
<dbReference type="PROSITE" id="PS00687">
    <property type="entry name" value="ALDEHYDE_DEHYDR_GLU"/>
    <property type="match status" value="1"/>
</dbReference>
<dbReference type="EMBL" id="CP003410">
    <property type="protein sequence ID" value="AGM07958.1"/>
    <property type="molecule type" value="Genomic_DNA"/>
</dbReference>
<evidence type="ECO:0000259" key="7">
    <source>
        <dbReference type="Pfam" id="PF00171"/>
    </source>
</evidence>
<evidence type="ECO:0000256" key="4">
    <source>
        <dbReference type="PROSITE-ProRule" id="PRU10007"/>
    </source>
</evidence>
<dbReference type="PANTHER" id="PTHR42986">
    <property type="entry name" value="BENZALDEHYDE DEHYDROGENASE YFMT"/>
    <property type="match status" value="1"/>
</dbReference>
<protein>
    <submittedName>
        <fullName evidence="8">Aldehyde dehydrogenase (NAD+)</fullName>
    </submittedName>
</protein>
<feature type="region of interest" description="Disordered" evidence="6">
    <location>
        <begin position="318"/>
        <end position="375"/>
    </location>
</feature>
<dbReference type="HOGENOM" id="CLU_336393_0_0_11"/>
<feature type="domain" description="Aldehyde dehydrogenase" evidence="7">
    <location>
        <begin position="378"/>
        <end position="836"/>
    </location>
</feature>
<evidence type="ECO:0000256" key="6">
    <source>
        <dbReference type="SAM" id="MobiDB-lite"/>
    </source>
</evidence>
<proteinExistence type="inferred from homology"/>
<dbReference type="Gene3D" id="3.40.605.10">
    <property type="entry name" value="Aldehyde Dehydrogenase, Chain A, domain 1"/>
    <property type="match status" value="1"/>
</dbReference>
<dbReference type="InterPro" id="IPR016161">
    <property type="entry name" value="Ald_DH/histidinol_DH"/>
</dbReference>
<sequence>MTSTHPISAQLSPISFTSVDPCRAPGWGQVRELVNGTATGNVPGFALSAGGLELSAGFLSDPQEHPNTDTVLLFTEGDPVWVFYGDDLRYLAVQEQGDLLSIRRGTPYAVSTGFDRGATGYVVRSDEYLFADTVVRSDLREVAQRHAAARRKNPSRTRSVNGSCTVVPFDSVDPVLTPQGHRIRPLVDDPSGVGISVGGLEVPAWFLAKAHMHPRTDVIVLVVDCGEEGALTLHGEHLEHDAVQYRGDLLPIKKGRKYAHTVQNLSPDKSIRAYEFRSQPTVLIDNPQIPELQPTATERGRAALERLHGADAVAAHLAQPPAQRAAQAASPTPPAHGAAPRVNLAQPGTDTGRRSAKTPTTSPVAGSPRRHQFIAGEWRDGSMDKVLVDRNPYDGTTVAEFRIAGVDDIDDAYRAAARARLEWDRINPYAKRTVFERAVRYVEEHEDAIVEIIVDELGGTRLKAMFEIGLVLNMLKEAATFPLRMEGRILPSPIDDKENRVYREPVGVVGVISPFNFPFFLSMKSVAPALGAGNGVVLKPHEDSPITGGTLIAEIFEAAGLPAGLLNVVVTEIPAIGDAFLEHPAPRVISFTGSSAVGRHVAEVAVRHFKKPLLELGGNSAMIVLADADIDLAVDAAAFSRFTHQGQICMSANRILVHREVCEEFTAKFVAKAKSLQVGDPRDAETILGPLINQRQTAALAAQVEQSIAEGATVALRGEVNGNLFGPTVLTDVTTAMSVMQQEMFGPVACLIPFDTEDEAIDIANDTDFGLSGAVHTRRLEHGVEIAKRLHTGMVHINDTTIHDEPIVPFGGEKQSGFGRLNGDRSLDEFTTLKWISVHRGRRQFPY</sequence>
<dbReference type="InterPro" id="IPR015590">
    <property type="entry name" value="Aldehyde_DH_dom"/>
</dbReference>
<dbReference type="Gene3D" id="3.40.309.10">
    <property type="entry name" value="Aldehyde Dehydrogenase, Chain A, domain 2"/>
    <property type="match status" value="1"/>
</dbReference>
<name>R4TC09_9PSEU</name>
<feature type="active site" evidence="4">
    <location>
        <position position="615"/>
    </location>
</feature>
<evidence type="ECO:0000256" key="1">
    <source>
        <dbReference type="ARBA" id="ARBA00009986"/>
    </source>
</evidence>
<evidence type="ECO:0000313" key="9">
    <source>
        <dbReference type="Proteomes" id="UP000013968"/>
    </source>
</evidence>
<dbReference type="AlphaFoldDB" id="R4TC09"/>
<keyword evidence="3" id="KW-0520">NAD</keyword>
<evidence type="ECO:0000256" key="2">
    <source>
        <dbReference type="ARBA" id="ARBA00023002"/>
    </source>
</evidence>